<dbReference type="EMBL" id="JAMZIH010000953">
    <property type="protein sequence ID" value="KAJ1678668.1"/>
    <property type="molecule type" value="Genomic_DNA"/>
</dbReference>
<name>A0ACC1HU89_9FUNG</name>
<reference evidence="1" key="1">
    <citation type="submission" date="2022-06" db="EMBL/GenBank/DDBJ databases">
        <title>Phylogenomic reconstructions and comparative analyses of Kickxellomycotina fungi.</title>
        <authorList>
            <person name="Reynolds N.K."/>
            <person name="Stajich J.E."/>
            <person name="Barry K."/>
            <person name="Grigoriev I.V."/>
            <person name="Crous P."/>
            <person name="Smith M.E."/>
        </authorList>
    </citation>
    <scope>NUCLEOTIDE SEQUENCE</scope>
    <source>
        <strain evidence="1">RSA 2271</strain>
    </source>
</reference>
<accession>A0ACC1HU89</accession>
<feature type="non-terminal residue" evidence="1">
    <location>
        <position position="317"/>
    </location>
</feature>
<organism evidence="1 2">
    <name type="scientific">Spiromyces aspiralis</name>
    <dbReference type="NCBI Taxonomy" id="68401"/>
    <lineage>
        <taxon>Eukaryota</taxon>
        <taxon>Fungi</taxon>
        <taxon>Fungi incertae sedis</taxon>
        <taxon>Zoopagomycota</taxon>
        <taxon>Kickxellomycotina</taxon>
        <taxon>Kickxellomycetes</taxon>
        <taxon>Kickxellales</taxon>
        <taxon>Kickxellaceae</taxon>
        <taxon>Spiromyces</taxon>
    </lineage>
</organism>
<dbReference type="Proteomes" id="UP001145114">
    <property type="component" value="Unassembled WGS sequence"/>
</dbReference>
<keyword evidence="2" id="KW-1185">Reference proteome</keyword>
<evidence type="ECO:0000313" key="1">
    <source>
        <dbReference type="EMBL" id="KAJ1678668.1"/>
    </source>
</evidence>
<evidence type="ECO:0000313" key="2">
    <source>
        <dbReference type="Proteomes" id="UP001145114"/>
    </source>
</evidence>
<sequence length="317" mass="35595">MPTNSFQNNHQPEGGGWEDNDEGGAYGRSRIESHSTATTARPRHRYGSNPSIYSTMSDAETLIVGQSATRTDSYVPASDHDEGRKIMIAIKPHRGFDDSIYLTPEEKSQQLGSYPIHNNGASSHALASQAATPSVIPHNMSSSHPSSSNTLYNQQQQQQRHHHHHQTAVLYSASQLGFEQAIRHSPNHYAIKWAISNFRMNPSRDTIILVHSRNNVMGSKTKWLDSSVVAAAKIYDTEERLRSIELLSHYAKYVTDCLGYQRCRALTLFGSDWRMEILDKANAECVDALCLIWRPKHHQRLSKLGAKFSIGMRGIDQ</sequence>
<comment type="caution">
    <text evidence="1">The sequence shown here is derived from an EMBL/GenBank/DDBJ whole genome shotgun (WGS) entry which is preliminary data.</text>
</comment>
<protein>
    <submittedName>
        <fullName evidence="1">Uncharacterized protein</fullName>
    </submittedName>
</protein>
<proteinExistence type="predicted"/>
<gene>
    <name evidence="1" type="ORF">EV182_003584</name>
</gene>